<sequence>MPGEAGRALEEAAPFAREPAGRRRAGDGYGAATPAAPKSLALAMAAESAQARPNLNP</sequence>
<evidence type="ECO:0000256" key="1">
    <source>
        <dbReference type="SAM" id="MobiDB-lite"/>
    </source>
</evidence>
<keyword evidence="3" id="KW-1185">Reference proteome</keyword>
<accession>A0A167H916</accession>
<evidence type="ECO:0000313" key="2">
    <source>
        <dbReference type="EMBL" id="ANB19506.1"/>
    </source>
</evidence>
<evidence type="ECO:0000313" key="3">
    <source>
        <dbReference type="Proteomes" id="UP000076830"/>
    </source>
</evidence>
<name>A0A167H916_9GAMM</name>
<gene>
    <name evidence="2" type="ORF">I596_3518</name>
</gene>
<dbReference type="EMBL" id="CP015249">
    <property type="protein sequence ID" value="ANB19506.1"/>
    <property type="molecule type" value="Genomic_DNA"/>
</dbReference>
<organism evidence="2 3">
    <name type="scientific">Dokdonella koreensis DS-123</name>
    <dbReference type="NCBI Taxonomy" id="1300342"/>
    <lineage>
        <taxon>Bacteria</taxon>
        <taxon>Pseudomonadati</taxon>
        <taxon>Pseudomonadota</taxon>
        <taxon>Gammaproteobacteria</taxon>
        <taxon>Lysobacterales</taxon>
        <taxon>Rhodanobacteraceae</taxon>
        <taxon>Dokdonella</taxon>
    </lineage>
</organism>
<dbReference type="Proteomes" id="UP000076830">
    <property type="component" value="Chromosome"/>
</dbReference>
<dbReference type="STRING" id="1300342.I596_3518"/>
<dbReference type="KEGG" id="dko:I596_3518"/>
<protein>
    <submittedName>
        <fullName evidence="2">Uncharacterized protein</fullName>
    </submittedName>
</protein>
<proteinExistence type="predicted"/>
<reference evidence="2 3" key="1">
    <citation type="submission" date="2016-04" db="EMBL/GenBank/DDBJ databases">
        <title>Complete genome sequence of Dokdonella koreensis DS-123T.</title>
        <authorList>
            <person name="Kim J.F."/>
            <person name="Lee H."/>
            <person name="Kwak M.-J."/>
        </authorList>
    </citation>
    <scope>NUCLEOTIDE SEQUENCE [LARGE SCALE GENOMIC DNA]</scope>
    <source>
        <strain evidence="2 3">DS-123</strain>
    </source>
</reference>
<dbReference type="AlphaFoldDB" id="A0A167H916"/>
<feature type="region of interest" description="Disordered" evidence="1">
    <location>
        <begin position="1"/>
        <end position="34"/>
    </location>
</feature>